<dbReference type="PANTHER" id="PTHR47354:SF5">
    <property type="entry name" value="PROTEIN RFBI"/>
    <property type="match status" value="1"/>
</dbReference>
<protein>
    <submittedName>
        <fullName evidence="2">Ferredoxin-NADP reductase</fullName>
    </submittedName>
</protein>
<dbReference type="PANTHER" id="PTHR47354">
    <property type="entry name" value="NADH OXIDOREDUCTASE HCR"/>
    <property type="match status" value="1"/>
</dbReference>
<dbReference type="Gene3D" id="2.40.30.10">
    <property type="entry name" value="Translation factors"/>
    <property type="match status" value="1"/>
</dbReference>
<dbReference type="PROSITE" id="PS51384">
    <property type="entry name" value="FAD_FR"/>
    <property type="match status" value="1"/>
</dbReference>
<dbReference type="EMBL" id="DF968182">
    <property type="protein sequence ID" value="GAP43313.1"/>
    <property type="molecule type" value="Genomic_DNA"/>
</dbReference>
<dbReference type="InterPro" id="IPR001433">
    <property type="entry name" value="OxRdtase_FAD/NAD-bd"/>
</dbReference>
<dbReference type="GO" id="GO:0016491">
    <property type="term" value="F:oxidoreductase activity"/>
    <property type="evidence" value="ECO:0007669"/>
    <property type="project" value="InterPro"/>
</dbReference>
<organism evidence="2">
    <name type="scientific">Lentimicrobium saccharophilum</name>
    <dbReference type="NCBI Taxonomy" id="1678841"/>
    <lineage>
        <taxon>Bacteria</taxon>
        <taxon>Pseudomonadati</taxon>
        <taxon>Bacteroidota</taxon>
        <taxon>Bacteroidia</taxon>
        <taxon>Bacteroidales</taxon>
        <taxon>Lentimicrobiaceae</taxon>
        <taxon>Lentimicrobium</taxon>
    </lineage>
</organism>
<dbReference type="AlphaFoldDB" id="A0A0S7C050"/>
<feature type="domain" description="FAD-binding FR-type" evidence="1">
    <location>
        <begin position="65"/>
        <end position="160"/>
    </location>
</feature>
<dbReference type="InterPro" id="IPR017938">
    <property type="entry name" value="Riboflavin_synthase-like_b-brl"/>
</dbReference>
<dbReference type="SUPFAM" id="SSF52343">
    <property type="entry name" value="Ferredoxin reductase-like, C-terminal NADP-linked domain"/>
    <property type="match status" value="1"/>
</dbReference>
<dbReference type="Gene3D" id="3.40.50.80">
    <property type="entry name" value="Nucleotide-binding domain of ferredoxin-NADP reductase (FNR) module"/>
    <property type="match status" value="1"/>
</dbReference>
<evidence type="ECO:0000313" key="2">
    <source>
        <dbReference type="EMBL" id="GAP43313.1"/>
    </source>
</evidence>
<sequence length="279" mass="31396">MTKSEALLYRQNPGLPQPLHCGQRIREPRKTFVFFCCLSFFSKHYTNPGGSNLIPVTQNIMKRKLNLKKVKVSRQREIAPGVFVLSFPRPWDFTAGQVIGISGHETAEARLYSIASGELDDEVDILYNINPEGKLTPWMAQLNTADTIWVSEPFGSFTGSGEAGWWIASGTGIAPFSAMFRTGLTAGKKLLHGGRDLKSFYFSEMFGTELGENYVRCCSREQGQDIYHGRLTQYLTEHPDLSPSEKYYLCGSAEMVVDVRDILISRGIPFDHIISEIYF</sequence>
<dbReference type="InterPro" id="IPR017927">
    <property type="entry name" value="FAD-bd_FR_type"/>
</dbReference>
<dbReference type="Proteomes" id="UP000053091">
    <property type="component" value="Unassembled WGS sequence"/>
</dbReference>
<keyword evidence="3" id="KW-1185">Reference proteome</keyword>
<gene>
    <name evidence="2" type="ORF">TBC1_111465</name>
</gene>
<evidence type="ECO:0000313" key="3">
    <source>
        <dbReference type="Proteomes" id="UP000053091"/>
    </source>
</evidence>
<evidence type="ECO:0000259" key="1">
    <source>
        <dbReference type="PROSITE" id="PS51384"/>
    </source>
</evidence>
<name>A0A0S7C050_9BACT</name>
<reference evidence="2" key="1">
    <citation type="journal article" date="2015" name="Genome Announc.">
        <title>Draft Genome Sequence of Bacteroidales Strain TBC1, a Novel Isolate from a Methanogenic Wastewater Treatment System.</title>
        <authorList>
            <person name="Tourlousse D.M."/>
            <person name="Matsuura N."/>
            <person name="Sun L."/>
            <person name="Toyonaga M."/>
            <person name="Kuroda K."/>
            <person name="Ohashi A."/>
            <person name="Cruz R."/>
            <person name="Yamaguchi T."/>
            <person name="Sekiguchi Y."/>
        </authorList>
    </citation>
    <scope>NUCLEOTIDE SEQUENCE [LARGE SCALE GENOMIC DNA]</scope>
    <source>
        <strain evidence="2">TBC1</strain>
    </source>
</reference>
<accession>A0A0S7C050</accession>
<dbReference type="SUPFAM" id="SSF63380">
    <property type="entry name" value="Riboflavin synthase domain-like"/>
    <property type="match status" value="1"/>
</dbReference>
<dbReference type="InterPro" id="IPR039261">
    <property type="entry name" value="FNR_nucleotide-bd"/>
</dbReference>
<proteinExistence type="predicted"/>
<dbReference type="Pfam" id="PF00175">
    <property type="entry name" value="NAD_binding_1"/>
    <property type="match status" value="1"/>
</dbReference>
<dbReference type="InterPro" id="IPR050415">
    <property type="entry name" value="MRET"/>
</dbReference>
<dbReference type="STRING" id="1678841.TBC1_111465"/>